<keyword evidence="2" id="KW-1185">Reference proteome</keyword>
<evidence type="ECO:0000313" key="2">
    <source>
        <dbReference type="Proteomes" id="UP000245626"/>
    </source>
</evidence>
<accession>A0ACD0NLX4</accession>
<gene>
    <name evidence="1" type="ORF">IE53DRAFT_302251</name>
</gene>
<feature type="non-terminal residue" evidence="1">
    <location>
        <position position="1"/>
    </location>
</feature>
<sequence>ALNSAMEGLVLYDLTDKVSGKALFSPHTIKTILDLKLLNIGYDRQRLSFVEIRTELASKVAENVTVPTLELGDGSHLSDSWAIAEYLERKHPEGHKIFGSTASKRLAAMLNDFGKTVLGPHLGPLAMPGVEAILDKESAAYFRDVKIGSTRWSKITNLSASEKENHISQAASKLHVIEAMLNSESGGPNDAVIHGATSNVKRNRSIWLAGGEEPSHADVSGDFFFFFWF</sequence>
<feature type="non-terminal residue" evidence="1">
    <location>
        <position position="229"/>
    </location>
</feature>
<organism evidence="1 2">
    <name type="scientific">Violaceomyces palustris</name>
    <dbReference type="NCBI Taxonomy" id="1673888"/>
    <lineage>
        <taxon>Eukaryota</taxon>
        <taxon>Fungi</taxon>
        <taxon>Dikarya</taxon>
        <taxon>Basidiomycota</taxon>
        <taxon>Ustilaginomycotina</taxon>
        <taxon>Ustilaginomycetes</taxon>
        <taxon>Violaceomycetales</taxon>
        <taxon>Violaceomycetaceae</taxon>
        <taxon>Violaceomyces</taxon>
    </lineage>
</organism>
<name>A0ACD0NLX4_9BASI</name>
<reference evidence="1 2" key="1">
    <citation type="journal article" date="2018" name="Mol. Biol. Evol.">
        <title>Broad Genomic Sampling Reveals a Smut Pathogenic Ancestry of the Fungal Clade Ustilaginomycotina.</title>
        <authorList>
            <person name="Kijpornyongpan T."/>
            <person name="Mondo S.J."/>
            <person name="Barry K."/>
            <person name="Sandor L."/>
            <person name="Lee J."/>
            <person name="Lipzen A."/>
            <person name="Pangilinan J."/>
            <person name="LaButti K."/>
            <person name="Hainaut M."/>
            <person name="Henrissat B."/>
            <person name="Grigoriev I.V."/>
            <person name="Spatafora J.W."/>
            <person name="Aime M.C."/>
        </authorList>
    </citation>
    <scope>NUCLEOTIDE SEQUENCE [LARGE SCALE GENOMIC DNA]</scope>
    <source>
        <strain evidence="1 2">SA 807</strain>
    </source>
</reference>
<dbReference type="Proteomes" id="UP000245626">
    <property type="component" value="Unassembled WGS sequence"/>
</dbReference>
<evidence type="ECO:0000313" key="1">
    <source>
        <dbReference type="EMBL" id="PWN46804.1"/>
    </source>
</evidence>
<protein>
    <submittedName>
        <fullName evidence="1">Uncharacterized protein</fullName>
    </submittedName>
</protein>
<dbReference type="EMBL" id="KZ820696">
    <property type="protein sequence ID" value="PWN46804.1"/>
    <property type="molecule type" value="Genomic_DNA"/>
</dbReference>
<proteinExistence type="predicted"/>